<evidence type="ECO:0000256" key="6">
    <source>
        <dbReference type="ARBA" id="ARBA00022676"/>
    </source>
</evidence>
<dbReference type="GO" id="GO:0008915">
    <property type="term" value="F:lipid-A-disaccharide synthase activity"/>
    <property type="evidence" value="ECO:0007669"/>
    <property type="project" value="UniProtKB-EC"/>
</dbReference>
<dbReference type="GO" id="GO:0016020">
    <property type="term" value="C:membrane"/>
    <property type="evidence" value="ECO:0007669"/>
    <property type="project" value="GOC"/>
</dbReference>
<dbReference type="AlphaFoldDB" id="A0A7V0T5E4"/>
<accession>A0A7V0T5E4</accession>
<feature type="non-terminal residue" evidence="10">
    <location>
        <position position="273"/>
    </location>
</feature>
<proteinExistence type="predicted"/>
<dbReference type="GO" id="GO:0009245">
    <property type="term" value="P:lipid A biosynthetic process"/>
    <property type="evidence" value="ECO:0007669"/>
    <property type="project" value="UniProtKB-KW"/>
</dbReference>
<dbReference type="Pfam" id="PF02684">
    <property type="entry name" value="LpxB"/>
    <property type="match status" value="2"/>
</dbReference>
<dbReference type="PANTHER" id="PTHR30372">
    <property type="entry name" value="LIPID-A-DISACCHARIDE SYNTHASE"/>
    <property type="match status" value="1"/>
</dbReference>
<name>A0A7V0T5E4_UNCW3</name>
<gene>
    <name evidence="10" type="ORF">ENN51_04330</name>
</gene>
<dbReference type="InterPro" id="IPR003835">
    <property type="entry name" value="Glyco_trans_19"/>
</dbReference>
<evidence type="ECO:0000256" key="5">
    <source>
        <dbReference type="ARBA" id="ARBA00022556"/>
    </source>
</evidence>
<evidence type="ECO:0000313" key="10">
    <source>
        <dbReference type="EMBL" id="HDQ99495.1"/>
    </source>
</evidence>
<keyword evidence="4" id="KW-0444">Lipid biosynthesis</keyword>
<keyword evidence="5" id="KW-0441">Lipid A biosynthesis</keyword>
<reference evidence="10" key="1">
    <citation type="journal article" date="2020" name="mSystems">
        <title>Genome- and Community-Level Interaction Insights into Carbon Utilization and Element Cycling Functions of Hydrothermarchaeota in Hydrothermal Sediment.</title>
        <authorList>
            <person name="Zhou Z."/>
            <person name="Liu Y."/>
            <person name="Xu W."/>
            <person name="Pan J."/>
            <person name="Luo Z.H."/>
            <person name="Li M."/>
        </authorList>
    </citation>
    <scope>NUCLEOTIDE SEQUENCE [LARGE SCALE GENOMIC DNA]</scope>
    <source>
        <strain evidence="10">SpSt-1182</strain>
    </source>
</reference>
<comment type="caution">
    <text evidence="10">The sequence shown here is derived from an EMBL/GenBank/DDBJ whole genome shotgun (WGS) entry which is preliminary data.</text>
</comment>
<dbReference type="GO" id="GO:0005543">
    <property type="term" value="F:phospholipid binding"/>
    <property type="evidence" value="ECO:0007669"/>
    <property type="project" value="TreeGrafter"/>
</dbReference>
<keyword evidence="7" id="KW-0808">Transferase</keyword>
<keyword evidence="8" id="KW-0443">Lipid metabolism</keyword>
<evidence type="ECO:0000256" key="7">
    <source>
        <dbReference type="ARBA" id="ARBA00022679"/>
    </source>
</evidence>
<evidence type="ECO:0000256" key="1">
    <source>
        <dbReference type="ARBA" id="ARBA00002056"/>
    </source>
</evidence>
<sequence>MRITVVTGEPSGRLYAGLVEEALAVAAPDTEIIRLEAAGHHDTVLGFTEGVRSAPRLTRRLSAVGRRIAGLGPDLVLLVGFSNFNLPLGRACRRVGLPVAFLAPPQLWAWGSWRCALLRRAADLVICLFPFEADWLRRRRVRAVFTGNPLVDAVRAGEGRTARSTRKMTLERLGMSQDQRYIAFLPGSRPSELTHHNRLFDTIEIPSYLCLRIAPDSPLAPHRYDLLAHADAAVIVSGTATLEAALLGLPQVVCYHLGGPTRLLARLMVRPRC</sequence>
<dbReference type="Proteomes" id="UP000885672">
    <property type="component" value="Unassembled WGS sequence"/>
</dbReference>
<evidence type="ECO:0000256" key="2">
    <source>
        <dbReference type="ARBA" id="ARBA00012687"/>
    </source>
</evidence>
<organism evidence="10">
    <name type="scientific">candidate division WOR-3 bacterium</name>
    <dbReference type="NCBI Taxonomy" id="2052148"/>
    <lineage>
        <taxon>Bacteria</taxon>
        <taxon>Bacteria division WOR-3</taxon>
    </lineage>
</organism>
<comment type="catalytic activity">
    <reaction evidence="9">
        <text>a lipid X + a UDP-2-N,3-O-bis[(3R)-3-hydroxyacyl]-alpha-D-glucosamine = a lipid A disaccharide + UDP + H(+)</text>
        <dbReference type="Rhea" id="RHEA:67828"/>
        <dbReference type="ChEBI" id="CHEBI:15378"/>
        <dbReference type="ChEBI" id="CHEBI:58223"/>
        <dbReference type="ChEBI" id="CHEBI:137748"/>
        <dbReference type="ChEBI" id="CHEBI:176338"/>
        <dbReference type="ChEBI" id="CHEBI:176343"/>
        <dbReference type="EC" id="2.4.1.182"/>
    </reaction>
</comment>
<dbReference type="PANTHER" id="PTHR30372:SF4">
    <property type="entry name" value="LIPID-A-DISACCHARIDE SYNTHASE, MITOCHONDRIAL-RELATED"/>
    <property type="match status" value="1"/>
</dbReference>
<protein>
    <recommendedName>
        <fullName evidence="3">Lipid-A-disaccharide synthase</fullName>
        <ecNumber evidence="2">2.4.1.182</ecNumber>
    </recommendedName>
</protein>
<dbReference type="EC" id="2.4.1.182" evidence="2"/>
<dbReference type="SUPFAM" id="SSF53756">
    <property type="entry name" value="UDP-Glycosyltransferase/glycogen phosphorylase"/>
    <property type="match status" value="1"/>
</dbReference>
<evidence type="ECO:0000256" key="8">
    <source>
        <dbReference type="ARBA" id="ARBA00023098"/>
    </source>
</evidence>
<dbReference type="EMBL" id="DSBX01000164">
    <property type="protein sequence ID" value="HDQ99495.1"/>
    <property type="molecule type" value="Genomic_DNA"/>
</dbReference>
<evidence type="ECO:0000256" key="9">
    <source>
        <dbReference type="ARBA" id="ARBA00048975"/>
    </source>
</evidence>
<keyword evidence="6" id="KW-0328">Glycosyltransferase</keyword>
<comment type="function">
    <text evidence="1">Condensation of UDP-2,3-diacylglucosamine and 2,3-diacylglucosamine-1-phosphate to form lipid A disaccharide, a precursor of lipid A, a phosphorylated glycolipid that anchors the lipopolysaccharide to the outer membrane of the cell.</text>
</comment>
<evidence type="ECO:0000256" key="3">
    <source>
        <dbReference type="ARBA" id="ARBA00020902"/>
    </source>
</evidence>
<evidence type="ECO:0000256" key="4">
    <source>
        <dbReference type="ARBA" id="ARBA00022516"/>
    </source>
</evidence>